<sequence>MRYRRVLEPGAYYFFTLNLEDRTQSLLIENIEILRRVYLKITKRHPVNTIAIVIMHDHLHAIWQLPKGDSNYAMRWRLIKSEFSRQILPGEFCKQSRLHKGERGIWQRRYWEHKIRNEEDLDNHINYIHYNPVKHKYVTKVSDWPFSSFHGYVKNLKLPSTWGSDNKLNNMYDE</sequence>
<dbReference type="InterPro" id="IPR002686">
    <property type="entry name" value="Transposase_17"/>
</dbReference>
<dbReference type="InterPro" id="IPR052715">
    <property type="entry name" value="RAYT_transposase"/>
</dbReference>
<organism evidence="2">
    <name type="scientific">Pseudoalteromonas translucida KMM 520</name>
    <dbReference type="NCBI Taxonomy" id="1315283"/>
    <lineage>
        <taxon>Bacteria</taxon>
        <taxon>Pseudomonadati</taxon>
        <taxon>Pseudomonadota</taxon>
        <taxon>Gammaproteobacteria</taxon>
        <taxon>Alteromonadales</taxon>
        <taxon>Pseudoalteromonadaceae</taxon>
        <taxon>Pseudoalteromonas</taxon>
    </lineage>
</organism>
<protein>
    <submittedName>
        <fullName evidence="2">Putative transposase</fullName>
    </submittedName>
</protein>
<dbReference type="EMBL" id="CP011034">
    <property type="protein sequence ID" value="ALS31414.1"/>
    <property type="molecule type" value="Genomic_DNA"/>
</dbReference>
<dbReference type="RefSeq" id="WP_058372230.1">
    <property type="nucleotide sequence ID" value="NZ_CP011034.1"/>
</dbReference>
<reference evidence="2 3" key="1">
    <citation type="submission" date="2015-03" db="EMBL/GenBank/DDBJ databases">
        <authorList>
            <person name="Murphy D."/>
        </authorList>
    </citation>
    <scope>NUCLEOTIDE SEQUENCE [LARGE SCALE GENOMIC DNA]</scope>
    <source>
        <strain evidence="2 3">KMM 520</strain>
    </source>
</reference>
<dbReference type="KEGG" id="ptn:PTRA_a0010"/>
<name>A0A0U2LJH4_9GAMM</name>
<dbReference type="SMART" id="SM01321">
    <property type="entry name" value="Y1_Tnp"/>
    <property type="match status" value="1"/>
</dbReference>
<dbReference type="NCBIfam" id="NF047646">
    <property type="entry name" value="REP_Tyr_transpos"/>
    <property type="match status" value="1"/>
</dbReference>
<dbReference type="Pfam" id="PF01797">
    <property type="entry name" value="Y1_Tnp"/>
    <property type="match status" value="1"/>
</dbReference>
<dbReference type="InterPro" id="IPR036515">
    <property type="entry name" value="Transposase_17_sf"/>
</dbReference>
<proteinExistence type="predicted"/>
<evidence type="ECO:0000313" key="3">
    <source>
        <dbReference type="Proteomes" id="UP000065261"/>
    </source>
</evidence>
<dbReference type="PANTHER" id="PTHR36966">
    <property type="entry name" value="REP-ASSOCIATED TYROSINE TRANSPOSASE"/>
    <property type="match status" value="1"/>
</dbReference>
<dbReference type="GO" id="GO:0043565">
    <property type="term" value="F:sequence-specific DNA binding"/>
    <property type="evidence" value="ECO:0007669"/>
    <property type="project" value="TreeGrafter"/>
</dbReference>
<accession>A0A0U2LJH4</accession>
<gene>
    <name evidence="2" type="ORF">PTRA_a0010</name>
</gene>
<dbReference type="PATRIC" id="fig|1315283.4.peg.8"/>
<evidence type="ECO:0000313" key="2">
    <source>
        <dbReference type="EMBL" id="ALS31414.1"/>
    </source>
</evidence>
<dbReference type="GO" id="GO:0004803">
    <property type="term" value="F:transposase activity"/>
    <property type="evidence" value="ECO:0007669"/>
    <property type="project" value="InterPro"/>
</dbReference>
<dbReference type="OrthoDB" id="9794403at2"/>
<dbReference type="Gene3D" id="3.30.70.1290">
    <property type="entry name" value="Transposase IS200-like"/>
    <property type="match status" value="1"/>
</dbReference>
<dbReference type="SUPFAM" id="SSF143422">
    <property type="entry name" value="Transposase IS200-like"/>
    <property type="match status" value="1"/>
</dbReference>
<feature type="domain" description="Transposase IS200-like" evidence="1">
    <location>
        <begin position="8"/>
        <end position="131"/>
    </location>
</feature>
<dbReference type="AlphaFoldDB" id="A0A0U2LJH4"/>
<dbReference type="PANTHER" id="PTHR36966:SF1">
    <property type="entry name" value="REP-ASSOCIATED TYROSINE TRANSPOSASE"/>
    <property type="match status" value="1"/>
</dbReference>
<evidence type="ECO:0000259" key="1">
    <source>
        <dbReference type="SMART" id="SM01321"/>
    </source>
</evidence>
<dbReference type="Proteomes" id="UP000065261">
    <property type="component" value="Chromosome I"/>
</dbReference>
<dbReference type="GO" id="GO:0006313">
    <property type="term" value="P:DNA transposition"/>
    <property type="evidence" value="ECO:0007669"/>
    <property type="project" value="InterPro"/>
</dbReference>